<dbReference type="Pfam" id="PF20906">
    <property type="entry name" value="S-Me-THD_C"/>
    <property type="match status" value="1"/>
</dbReference>
<organism evidence="3 4">
    <name type="scientific">Nakamurella aerolata</name>
    <dbReference type="NCBI Taxonomy" id="1656892"/>
    <lineage>
        <taxon>Bacteria</taxon>
        <taxon>Bacillati</taxon>
        <taxon>Actinomycetota</taxon>
        <taxon>Actinomycetes</taxon>
        <taxon>Nakamurellales</taxon>
        <taxon>Nakamurellaceae</taxon>
        <taxon>Nakamurella</taxon>
    </lineage>
</organism>
<dbReference type="SUPFAM" id="SSF160991">
    <property type="entry name" value="CV3147-like"/>
    <property type="match status" value="1"/>
</dbReference>
<evidence type="ECO:0000313" key="3">
    <source>
        <dbReference type="EMBL" id="NNG37588.1"/>
    </source>
</evidence>
<evidence type="ECO:0000313" key="4">
    <source>
        <dbReference type="Proteomes" id="UP000562984"/>
    </source>
</evidence>
<comment type="caution">
    <text evidence="3">The sequence shown here is derived from an EMBL/GenBank/DDBJ whole genome shotgun (WGS) entry which is preliminary data.</text>
</comment>
<keyword evidence="4" id="KW-1185">Reference proteome</keyword>
<sequence>MSERGWTLGTEQLTDLARGAALLGTGGGGDPYIGRLMVEAAIAEYGPITVISPDELADDEFVISTAMMGAPSVMVEKIPKGDEAVRALRALERHLGRSADATIPMECGGINSMIPLVVAAVTGLPVVDADGMGRAFPELQMETFGVYGIPASPMVVAGDHDEWVLIDCGADNSRVEWLARGACIRMGGAALIAEYPMTGADVKRTAIPGTLSLGVELGAAIRQARAGHRDPVAALRERLGGSIYRQLRVLHEGKVTDVERRVVDGFTRGTVRITGFNKPGDAARAGDLVISFQNENVIALREGQLLAVVPDLICVLEADSAEPITSETLRYGQRVRVIGISTPDLMRTPEALAVFGPRCFGLDRDFTPLEQLHPTAD</sequence>
<dbReference type="Pfam" id="PF06032">
    <property type="entry name" value="S-Me-THD_N"/>
    <property type="match status" value="1"/>
</dbReference>
<dbReference type="RefSeq" id="WP_171201289.1">
    <property type="nucleotide sequence ID" value="NZ_JABEND010000016.1"/>
</dbReference>
<reference evidence="3 4" key="1">
    <citation type="submission" date="2020-05" db="EMBL/GenBank/DDBJ databases">
        <title>Nakamurella sp. DB0629 isolated from air conditioner.</title>
        <authorList>
            <person name="Kim D.H."/>
            <person name="Kim D.-U."/>
        </authorList>
    </citation>
    <scope>NUCLEOTIDE SEQUENCE [LARGE SCALE GENOMIC DNA]</scope>
    <source>
        <strain evidence="3 4">DB0629</strain>
    </source>
</reference>
<dbReference type="InterPro" id="IPR048350">
    <property type="entry name" value="S-Me-THD-like_C"/>
</dbReference>
<dbReference type="InterPro" id="IPR027479">
    <property type="entry name" value="S-Me-THD_N_sf"/>
</dbReference>
<dbReference type="InterPro" id="IPR024071">
    <property type="entry name" value="S-Me-THD_C_sf"/>
</dbReference>
<proteinExistence type="predicted"/>
<evidence type="ECO:0000259" key="2">
    <source>
        <dbReference type="Pfam" id="PF20906"/>
    </source>
</evidence>
<dbReference type="Proteomes" id="UP000562984">
    <property type="component" value="Unassembled WGS sequence"/>
</dbReference>
<dbReference type="EMBL" id="JABEND010000016">
    <property type="protein sequence ID" value="NNG37588.1"/>
    <property type="molecule type" value="Genomic_DNA"/>
</dbReference>
<dbReference type="Gene3D" id="2.40.390.10">
    <property type="entry name" value="CV3147-like"/>
    <property type="match status" value="1"/>
</dbReference>
<feature type="domain" description="S-Me-THD N-terminal" evidence="1">
    <location>
        <begin position="12"/>
        <end position="166"/>
    </location>
</feature>
<evidence type="ECO:0000259" key="1">
    <source>
        <dbReference type="Pfam" id="PF06032"/>
    </source>
</evidence>
<gene>
    <name evidence="3" type="ORF">HKD39_18160</name>
</gene>
<protein>
    <submittedName>
        <fullName evidence="3">DUF917 domain-containing protein</fullName>
    </submittedName>
</protein>
<accession>A0A849AEH6</accession>
<dbReference type="Gene3D" id="3.40.1610.10">
    <property type="entry name" value="CV3147-like domain"/>
    <property type="match status" value="1"/>
</dbReference>
<dbReference type="AlphaFoldDB" id="A0A849AEH6"/>
<feature type="domain" description="S-Me-THD-like C-terminal" evidence="2">
    <location>
        <begin position="171"/>
        <end position="369"/>
    </location>
</feature>
<name>A0A849AEH6_9ACTN</name>
<dbReference type="InterPro" id="IPR010318">
    <property type="entry name" value="S-Me-THD_N"/>
</dbReference>